<reference evidence="1" key="1">
    <citation type="submission" date="2018-05" db="EMBL/GenBank/DDBJ databases">
        <authorList>
            <person name="Lanie J.A."/>
            <person name="Ng W.-L."/>
            <person name="Kazmierczak K.M."/>
            <person name="Andrzejewski T.M."/>
            <person name="Davidsen T.M."/>
            <person name="Wayne K.J."/>
            <person name="Tettelin H."/>
            <person name="Glass J.I."/>
            <person name="Rusch D."/>
            <person name="Podicherti R."/>
            <person name="Tsui H.-C.T."/>
            <person name="Winkler M.E."/>
        </authorList>
    </citation>
    <scope>NUCLEOTIDE SEQUENCE</scope>
</reference>
<dbReference type="AlphaFoldDB" id="A0A382D0Q9"/>
<feature type="non-terminal residue" evidence="1">
    <location>
        <position position="1"/>
    </location>
</feature>
<protein>
    <submittedName>
        <fullName evidence="1">Uncharacterized protein</fullName>
    </submittedName>
</protein>
<sequence length="36" mass="3876">VALLEKNHTSDVDDVVKTRIICATTLAPVVDSLIPK</sequence>
<dbReference type="EMBL" id="UINC01036944">
    <property type="protein sequence ID" value="SVB31679.1"/>
    <property type="molecule type" value="Genomic_DNA"/>
</dbReference>
<name>A0A382D0Q9_9ZZZZ</name>
<organism evidence="1">
    <name type="scientific">marine metagenome</name>
    <dbReference type="NCBI Taxonomy" id="408172"/>
    <lineage>
        <taxon>unclassified sequences</taxon>
        <taxon>metagenomes</taxon>
        <taxon>ecological metagenomes</taxon>
    </lineage>
</organism>
<proteinExistence type="predicted"/>
<gene>
    <name evidence="1" type="ORF">METZ01_LOCUS184533</name>
</gene>
<evidence type="ECO:0000313" key="1">
    <source>
        <dbReference type="EMBL" id="SVB31679.1"/>
    </source>
</evidence>
<accession>A0A382D0Q9</accession>